<keyword evidence="5 6" id="KW-0411">Iron-sulfur</keyword>
<dbReference type="InterPro" id="IPR027417">
    <property type="entry name" value="P-loop_NTPase"/>
</dbReference>
<evidence type="ECO:0000256" key="3">
    <source>
        <dbReference type="ARBA" id="ARBA00022840"/>
    </source>
</evidence>
<evidence type="ECO:0000313" key="8">
    <source>
        <dbReference type="EMBL" id="GKY86385.1"/>
    </source>
</evidence>
<organism evidence="8 9">
    <name type="scientific">Sinisalibacter aestuarii</name>
    <dbReference type="NCBI Taxonomy" id="2949426"/>
    <lineage>
        <taxon>Bacteria</taxon>
        <taxon>Pseudomonadati</taxon>
        <taxon>Pseudomonadota</taxon>
        <taxon>Alphaproteobacteria</taxon>
        <taxon>Rhodobacterales</taxon>
        <taxon>Roseobacteraceae</taxon>
        <taxon>Sinisalibacter</taxon>
    </lineage>
</organism>
<dbReference type="InterPro" id="IPR033756">
    <property type="entry name" value="YlxH/NBP35"/>
</dbReference>
<keyword evidence="6" id="KW-0378">Hydrolase</keyword>
<dbReference type="InterPro" id="IPR019591">
    <property type="entry name" value="Mrp/NBP35_ATP-bd"/>
</dbReference>
<dbReference type="PANTHER" id="PTHR42961:SF2">
    <property type="entry name" value="IRON-SULFUR PROTEIN NUBPL"/>
    <property type="match status" value="1"/>
</dbReference>
<dbReference type="PROSITE" id="PS01215">
    <property type="entry name" value="MRP"/>
    <property type="match status" value="1"/>
</dbReference>
<reference evidence="8" key="1">
    <citation type="journal article" date="2023" name="Int. J. Syst. Evol. Microbiol.">
        <title>Sinisalibacter aestuarii sp. nov., isolated from estuarine sediment of the Arakawa River.</title>
        <authorList>
            <person name="Arafat S.T."/>
            <person name="Hirano S."/>
            <person name="Sato A."/>
            <person name="Takeuchi K."/>
            <person name="Yasuda T."/>
            <person name="Terahara T."/>
            <person name="Hamada M."/>
            <person name="Kobayashi T."/>
        </authorList>
    </citation>
    <scope>NUCLEOTIDE SEQUENCE</scope>
    <source>
        <strain evidence="8">B-399</strain>
    </source>
</reference>
<comment type="similarity">
    <text evidence="6">Belongs to the Mrp/NBP35 ATP-binding proteins family.</text>
</comment>
<keyword evidence="2 6" id="KW-0547">Nucleotide-binding</keyword>
<proteinExistence type="inferred from homology"/>
<sequence>MMITRIMANLAKVTAEGVKGNIVEAGLVSEKDVAINDHKVVVSVNVPGDFMGDLKALKEEIEKRVGENIPQITNLLVVLTGEKGADVAPETAPAAEAPKLRKPAPKNPGVPGPDMRPAQAAIPGIKHIVAVASGKGGVGKSTTAVNLAATLAALGFKVGLLDGDIYGPSIPRLLDIKDRPAMKGDRVIPIEKYGMKVMSMGFLQDEESPVIWRGPMVVTALMQMTRDVDWGELDFLVLDMPPGTGDAQLTMAQQTPLSGAVIVSTPQDLALVDARKGLKMFKDVDVPILGIIENMSTFVCPHCGKESEIFGHGGAEADAHRLGVMFLGAIPLHMDIRVTSDAGKPCIIADPNGVHADHYKKVALKVAALLGMAEDDDED</sequence>
<feature type="binding site" evidence="6">
    <location>
        <begin position="134"/>
        <end position="141"/>
    </location>
    <ligand>
        <name>ATP</name>
        <dbReference type="ChEBI" id="CHEBI:30616"/>
    </ligand>
</feature>
<keyword evidence="4 6" id="KW-0408">Iron</keyword>
<evidence type="ECO:0000256" key="4">
    <source>
        <dbReference type="ARBA" id="ARBA00023004"/>
    </source>
</evidence>
<keyword evidence="3 6" id="KW-0067">ATP-binding</keyword>
<dbReference type="SUPFAM" id="SSF52540">
    <property type="entry name" value="P-loop containing nucleoside triphosphate hydrolases"/>
    <property type="match status" value="1"/>
</dbReference>
<dbReference type="InterPro" id="IPR000808">
    <property type="entry name" value="Mrp-like_CS"/>
</dbReference>
<evidence type="ECO:0000256" key="5">
    <source>
        <dbReference type="ARBA" id="ARBA00023014"/>
    </source>
</evidence>
<dbReference type="Proteomes" id="UP001144205">
    <property type="component" value="Unassembled WGS sequence"/>
</dbReference>
<dbReference type="InterPro" id="IPR044304">
    <property type="entry name" value="NUBPL-like"/>
</dbReference>
<dbReference type="Gene3D" id="3.40.50.300">
    <property type="entry name" value="P-loop containing nucleotide triphosphate hydrolases"/>
    <property type="match status" value="1"/>
</dbReference>
<evidence type="ECO:0000256" key="7">
    <source>
        <dbReference type="SAM" id="MobiDB-lite"/>
    </source>
</evidence>
<dbReference type="SUPFAM" id="SSF117916">
    <property type="entry name" value="Fe-S cluster assembly (FSCA) domain-like"/>
    <property type="match status" value="1"/>
</dbReference>
<accession>A0ABQ5LN27</accession>
<dbReference type="InterPro" id="IPR034904">
    <property type="entry name" value="FSCA_dom_sf"/>
</dbReference>
<dbReference type="CDD" id="cd02037">
    <property type="entry name" value="Mrp_NBP35"/>
    <property type="match status" value="1"/>
</dbReference>
<dbReference type="PANTHER" id="PTHR42961">
    <property type="entry name" value="IRON-SULFUR PROTEIN NUBPL"/>
    <property type="match status" value="1"/>
</dbReference>
<keyword evidence="9" id="KW-1185">Reference proteome</keyword>
<feature type="region of interest" description="Disordered" evidence="7">
    <location>
        <begin position="89"/>
        <end position="110"/>
    </location>
</feature>
<dbReference type="HAMAP" id="MF_02040">
    <property type="entry name" value="Mrp_NBP35"/>
    <property type="match status" value="1"/>
</dbReference>
<evidence type="ECO:0000313" key="9">
    <source>
        <dbReference type="Proteomes" id="UP001144205"/>
    </source>
</evidence>
<comment type="function">
    <text evidence="6">Binds and transfers iron-sulfur (Fe-S) clusters to target apoproteins. Can hydrolyze ATP.</text>
</comment>
<dbReference type="RefSeq" id="WP_281840349.1">
    <property type="nucleotide sequence ID" value="NZ_BROH01000001.1"/>
</dbReference>
<dbReference type="EMBL" id="BROH01000001">
    <property type="protein sequence ID" value="GKY86385.1"/>
    <property type="molecule type" value="Genomic_DNA"/>
</dbReference>
<evidence type="ECO:0000256" key="2">
    <source>
        <dbReference type="ARBA" id="ARBA00022741"/>
    </source>
</evidence>
<protein>
    <recommendedName>
        <fullName evidence="6">Iron-sulfur cluster carrier protein</fullName>
    </recommendedName>
</protein>
<keyword evidence="1 6" id="KW-0479">Metal-binding</keyword>
<comment type="caution">
    <text evidence="8">The sequence shown here is derived from an EMBL/GenBank/DDBJ whole genome shotgun (WGS) entry which is preliminary data.</text>
</comment>
<evidence type="ECO:0000256" key="6">
    <source>
        <dbReference type="HAMAP-Rule" id="MF_02040"/>
    </source>
</evidence>
<evidence type="ECO:0000256" key="1">
    <source>
        <dbReference type="ARBA" id="ARBA00022723"/>
    </source>
</evidence>
<dbReference type="Pfam" id="PF10609">
    <property type="entry name" value="ParA"/>
    <property type="match status" value="1"/>
</dbReference>
<name>A0ABQ5LN27_9RHOB</name>
<gene>
    <name evidence="8" type="ORF">STA1M1_02540</name>
</gene>
<comment type="subunit">
    <text evidence="6">Homodimer.</text>
</comment>